<dbReference type="InterPro" id="IPR046501">
    <property type="entry name" value="DUF6679"/>
</dbReference>
<proteinExistence type="predicted"/>
<dbReference type="Pfam" id="PF20384">
    <property type="entry name" value="DUF6679"/>
    <property type="match status" value="1"/>
</dbReference>
<gene>
    <name evidence="2" type="ORF">C7K55_08545</name>
</gene>
<accession>A0A2P7MUX1</accession>
<evidence type="ECO:0000256" key="1">
    <source>
        <dbReference type="SAM" id="MobiDB-lite"/>
    </source>
</evidence>
<reference evidence="2 3" key="1">
    <citation type="journal article" date="2018" name="Environ. Microbiol.">
        <title>Ecological and genomic features of two widespread freshwater picocyanobacteria.</title>
        <authorList>
            <person name="Cabello-Yeves P.J."/>
            <person name="Picazo A."/>
            <person name="Camacho A."/>
            <person name="Callieri C."/>
            <person name="Rosselli R."/>
            <person name="Roda-Garcia J.J."/>
            <person name="Coutinho F.H."/>
            <person name="Rodriguez-Valera F."/>
        </authorList>
    </citation>
    <scope>NUCLEOTIDE SEQUENCE [LARGE SCALE GENOMIC DNA]</scope>
    <source>
        <strain evidence="2 3">Tous</strain>
    </source>
</reference>
<evidence type="ECO:0000313" key="3">
    <source>
        <dbReference type="Proteomes" id="UP000243002"/>
    </source>
</evidence>
<evidence type="ECO:0000313" key="2">
    <source>
        <dbReference type="EMBL" id="PSJ05044.1"/>
    </source>
</evidence>
<dbReference type="RefSeq" id="WP_106632307.1">
    <property type="nucleotide sequence ID" value="NZ_PXXO01000008.1"/>
</dbReference>
<dbReference type="OrthoDB" id="486640at2"/>
<protein>
    <submittedName>
        <fullName evidence="2">Uncharacterized protein</fullName>
    </submittedName>
</protein>
<dbReference type="AlphaFoldDB" id="A0A2P7MUX1"/>
<organism evidence="2 3">
    <name type="scientific">Cyanobium usitatum str. Tous</name>
    <dbReference type="NCBI Taxonomy" id="2116684"/>
    <lineage>
        <taxon>Bacteria</taxon>
        <taxon>Bacillati</taxon>
        <taxon>Cyanobacteriota</taxon>
        <taxon>Cyanophyceae</taxon>
        <taxon>Synechococcales</taxon>
        <taxon>Prochlorococcaceae</taxon>
        <taxon>Cyanobium</taxon>
    </lineage>
</organism>
<sequence>MLHRKLYQFCAEQRPVWVFLRDQQRWIEAATVVEVEGDLVTLRYDAEDDDETHSWEESVRLDSIGAVSTRLAYVCRSGSPDDVITSEDCPEAERLPSQGQ</sequence>
<keyword evidence="3" id="KW-1185">Reference proteome</keyword>
<name>A0A2P7MUX1_9CYAN</name>
<dbReference type="EMBL" id="PXXO01000008">
    <property type="protein sequence ID" value="PSJ05044.1"/>
    <property type="molecule type" value="Genomic_DNA"/>
</dbReference>
<dbReference type="Proteomes" id="UP000243002">
    <property type="component" value="Unassembled WGS sequence"/>
</dbReference>
<comment type="caution">
    <text evidence="2">The sequence shown here is derived from an EMBL/GenBank/DDBJ whole genome shotgun (WGS) entry which is preliminary data.</text>
</comment>
<feature type="region of interest" description="Disordered" evidence="1">
    <location>
        <begin position="79"/>
        <end position="100"/>
    </location>
</feature>